<gene>
    <name evidence="16" type="ORF">BGZ65_011269</name>
</gene>
<dbReference type="PANTHER" id="PTHR12726">
    <property type="entry name" value="CERAMIDE GLUCOSYLTRANSFERASE"/>
    <property type="match status" value="1"/>
</dbReference>
<evidence type="ECO:0000256" key="6">
    <source>
        <dbReference type="ARBA" id="ARBA00019988"/>
    </source>
</evidence>
<dbReference type="InterPro" id="IPR025993">
    <property type="entry name" value="Ceramide_glucosylTrfase"/>
</dbReference>
<evidence type="ECO:0000256" key="15">
    <source>
        <dbReference type="SAM" id="MobiDB-lite"/>
    </source>
</evidence>
<dbReference type="OrthoDB" id="1483400at2759"/>
<evidence type="ECO:0000256" key="4">
    <source>
        <dbReference type="ARBA" id="ARBA00006739"/>
    </source>
</evidence>
<evidence type="ECO:0000256" key="13">
    <source>
        <dbReference type="ARBA" id="ARBA00031543"/>
    </source>
</evidence>
<keyword evidence="11" id="KW-0472">Membrane</keyword>
<evidence type="ECO:0000256" key="10">
    <source>
        <dbReference type="ARBA" id="ARBA00022989"/>
    </source>
</evidence>
<evidence type="ECO:0000256" key="8">
    <source>
        <dbReference type="ARBA" id="ARBA00022679"/>
    </source>
</evidence>
<comment type="similarity">
    <text evidence="4">Belongs to the glycosyltransferase 2 family.</text>
</comment>
<dbReference type="GO" id="GO:0016020">
    <property type="term" value="C:membrane"/>
    <property type="evidence" value="ECO:0007669"/>
    <property type="project" value="UniProtKB-SubCell"/>
</dbReference>
<keyword evidence="10" id="KW-1133">Transmembrane helix</keyword>
<comment type="pathway">
    <text evidence="2">Lipid metabolism; sphingolipid metabolism.</text>
</comment>
<evidence type="ECO:0000256" key="2">
    <source>
        <dbReference type="ARBA" id="ARBA00004760"/>
    </source>
</evidence>
<evidence type="ECO:0000313" key="17">
    <source>
        <dbReference type="Proteomes" id="UP000749646"/>
    </source>
</evidence>
<comment type="pathway">
    <text evidence="3">Sphingolipid metabolism.</text>
</comment>
<evidence type="ECO:0000256" key="1">
    <source>
        <dbReference type="ARBA" id="ARBA00004141"/>
    </source>
</evidence>
<evidence type="ECO:0000256" key="14">
    <source>
        <dbReference type="ARBA" id="ARBA00032575"/>
    </source>
</evidence>
<evidence type="ECO:0000256" key="11">
    <source>
        <dbReference type="ARBA" id="ARBA00023136"/>
    </source>
</evidence>
<evidence type="ECO:0000256" key="12">
    <source>
        <dbReference type="ARBA" id="ARBA00031017"/>
    </source>
</evidence>
<dbReference type="GO" id="GO:0008120">
    <property type="term" value="F:ceramide glucosyltransferase activity"/>
    <property type="evidence" value="ECO:0007669"/>
    <property type="project" value="UniProtKB-EC"/>
</dbReference>
<name>A0A9P6LTI0_9FUNG</name>
<dbReference type="SUPFAM" id="SSF53448">
    <property type="entry name" value="Nucleotide-diphospho-sugar transferases"/>
    <property type="match status" value="1"/>
</dbReference>
<protein>
    <recommendedName>
        <fullName evidence="6">Ceramide glucosyltransferase</fullName>
        <ecNumber evidence="5">2.4.1.80</ecNumber>
    </recommendedName>
    <alternativeName>
        <fullName evidence="13">Glucosylceramide synthase</fullName>
    </alternativeName>
    <alternativeName>
        <fullName evidence="14">UDP-glucose ceramide glucosyltransferase</fullName>
    </alternativeName>
    <alternativeName>
        <fullName evidence="12">UDP-glucose:N-acylsphingosine D-glucosyltransferase</fullName>
    </alternativeName>
</protein>
<dbReference type="AlphaFoldDB" id="A0A9P6LTI0"/>
<feature type="compositionally biased region" description="Basic residues" evidence="15">
    <location>
        <begin position="1"/>
        <end position="18"/>
    </location>
</feature>
<evidence type="ECO:0000313" key="16">
    <source>
        <dbReference type="EMBL" id="KAF9939190.1"/>
    </source>
</evidence>
<comment type="caution">
    <text evidence="16">The sequence shown here is derived from an EMBL/GenBank/DDBJ whole genome shotgun (WGS) entry which is preliminary data.</text>
</comment>
<dbReference type="EMBL" id="JAAAHW010009549">
    <property type="protein sequence ID" value="KAF9939190.1"/>
    <property type="molecule type" value="Genomic_DNA"/>
</dbReference>
<evidence type="ECO:0000256" key="7">
    <source>
        <dbReference type="ARBA" id="ARBA00022676"/>
    </source>
</evidence>
<dbReference type="GO" id="GO:0006679">
    <property type="term" value="P:glucosylceramide biosynthetic process"/>
    <property type="evidence" value="ECO:0007669"/>
    <property type="project" value="TreeGrafter"/>
</dbReference>
<evidence type="ECO:0000256" key="9">
    <source>
        <dbReference type="ARBA" id="ARBA00022692"/>
    </source>
</evidence>
<organism evidence="16 17">
    <name type="scientific">Modicella reniformis</name>
    <dbReference type="NCBI Taxonomy" id="1440133"/>
    <lineage>
        <taxon>Eukaryota</taxon>
        <taxon>Fungi</taxon>
        <taxon>Fungi incertae sedis</taxon>
        <taxon>Mucoromycota</taxon>
        <taxon>Mortierellomycotina</taxon>
        <taxon>Mortierellomycetes</taxon>
        <taxon>Mortierellales</taxon>
        <taxon>Mortierellaceae</taxon>
        <taxon>Modicella</taxon>
    </lineage>
</organism>
<proteinExistence type="inferred from homology"/>
<keyword evidence="17" id="KW-1185">Reference proteome</keyword>
<dbReference type="Proteomes" id="UP000749646">
    <property type="component" value="Unassembled WGS sequence"/>
</dbReference>
<dbReference type="PANTHER" id="PTHR12726:SF0">
    <property type="entry name" value="CERAMIDE GLUCOSYLTRANSFERASE"/>
    <property type="match status" value="1"/>
</dbReference>
<keyword evidence="7" id="KW-0328">Glycosyltransferase</keyword>
<dbReference type="EC" id="2.4.1.80" evidence="5"/>
<dbReference type="InterPro" id="IPR029044">
    <property type="entry name" value="Nucleotide-diphossugar_trans"/>
</dbReference>
<comment type="subcellular location">
    <subcellularLocation>
        <location evidence="1">Membrane</location>
        <topology evidence="1">Multi-pass membrane protein</topology>
    </subcellularLocation>
</comment>
<dbReference type="Gene3D" id="3.90.550.10">
    <property type="entry name" value="Spore Coat Polysaccharide Biosynthesis Protein SpsA, Chain A"/>
    <property type="match status" value="1"/>
</dbReference>
<reference evidence="16" key="1">
    <citation type="journal article" date="2020" name="Fungal Divers.">
        <title>Resolving the Mortierellaceae phylogeny through synthesis of multi-gene phylogenetics and phylogenomics.</title>
        <authorList>
            <person name="Vandepol N."/>
            <person name="Liber J."/>
            <person name="Desiro A."/>
            <person name="Na H."/>
            <person name="Kennedy M."/>
            <person name="Barry K."/>
            <person name="Grigoriev I.V."/>
            <person name="Miller A.N."/>
            <person name="O'Donnell K."/>
            <person name="Stajich J.E."/>
            <person name="Bonito G."/>
        </authorList>
    </citation>
    <scope>NUCLEOTIDE SEQUENCE</scope>
    <source>
        <strain evidence="16">MES-2147</strain>
    </source>
</reference>
<dbReference type="Pfam" id="PF13506">
    <property type="entry name" value="Glyco_transf_21"/>
    <property type="match status" value="1"/>
</dbReference>
<evidence type="ECO:0000256" key="5">
    <source>
        <dbReference type="ARBA" id="ARBA00012699"/>
    </source>
</evidence>
<accession>A0A9P6LTI0</accession>
<evidence type="ECO:0000256" key="3">
    <source>
        <dbReference type="ARBA" id="ARBA00004991"/>
    </source>
</evidence>
<sequence>MVRRGFRSRYSRPLRRSKSSQLSKEEAPGVSIIRPLRGNDCNMYENLASSFRQDYPRFEIIFSVAQANDPAITVVQDLMEKFPKVDARLIIGERNVGINPKINNMVRSYESAKHDILWVLDSNVYVDPGCMGRSVDKMLQPGVGLVHHLPFGVKPQTLGSELELMFLNTDL</sequence>
<keyword evidence="8" id="KW-0808">Transferase</keyword>
<feature type="region of interest" description="Disordered" evidence="15">
    <location>
        <begin position="1"/>
        <end position="26"/>
    </location>
</feature>
<keyword evidence="9" id="KW-0812">Transmembrane</keyword>